<evidence type="ECO:0000256" key="1">
    <source>
        <dbReference type="SAM" id="MobiDB-lite"/>
    </source>
</evidence>
<dbReference type="AlphaFoldDB" id="A0A0J8R9V0"/>
<gene>
    <name evidence="2" type="ORF">CISG_08488</name>
</gene>
<accession>A0A0J8R9V0</accession>
<proteinExistence type="predicted"/>
<feature type="region of interest" description="Disordered" evidence="1">
    <location>
        <begin position="198"/>
        <end position="223"/>
    </location>
</feature>
<organism evidence="2 3">
    <name type="scientific">Coccidioides immitis RMSCC 3703</name>
    <dbReference type="NCBI Taxonomy" id="454286"/>
    <lineage>
        <taxon>Eukaryota</taxon>
        <taxon>Fungi</taxon>
        <taxon>Dikarya</taxon>
        <taxon>Ascomycota</taxon>
        <taxon>Pezizomycotina</taxon>
        <taxon>Eurotiomycetes</taxon>
        <taxon>Eurotiomycetidae</taxon>
        <taxon>Onygenales</taxon>
        <taxon>Onygenaceae</taxon>
        <taxon>Coccidioides</taxon>
    </lineage>
</organism>
<protein>
    <submittedName>
        <fullName evidence="2">Uncharacterized protein</fullName>
    </submittedName>
</protein>
<feature type="region of interest" description="Disordered" evidence="1">
    <location>
        <begin position="423"/>
        <end position="446"/>
    </location>
</feature>
<sequence length="469" mass="53047">MKPEDAVRPSPEKSRTVYEQGFCIWTRLYTRAKQQSSLPRICFHLQAAVQKLPPLVHDLDLKPRWVQLMPGAELTYTEKHAEYGNNKRDERTEVMVDVGDVDDDAARWWAAVLSPGEGWQAYLTWERTKFRSPWSTALETRVKFTLSCRRHLCHTSTTTPSFTTALHFLAEYCNLHNIVDQTLAALSSTLFLPSLNTKKNPTSLPKPDSHKRQRLKPPVSEPTEQKPLGFILEQIVPELDKLLTLSCNTRGLCSLLSSVFYEPGIPCMPMVDLALIPIELHAASWCGVTQSFLQEPVSQPPMNNGALLRSDECRLLYLTQAERHSRWPVSPWMLSCTGHGLQYAGWHWACRNGKLVHPLCVKTTISAHSPARHPAINTPIRYEALNLEEESASENATLNIFGWLRTDGYPPRERGISNHEWINLGESDNESPSLNESPRSHTAQASKAVEDWIQQSILVPDSIMDSSQI</sequence>
<evidence type="ECO:0000313" key="3">
    <source>
        <dbReference type="Proteomes" id="UP000054559"/>
    </source>
</evidence>
<feature type="compositionally biased region" description="Polar residues" evidence="1">
    <location>
        <begin position="430"/>
        <end position="445"/>
    </location>
</feature>
<name>A0A0J8R9V0_COCIT</name>
<dbReference type="STRING" id="454286.A0A0J8R9V0"/>
<dbReference type="Proteomes" id="UP000054559">
    <property type="component" value="Unassembled WGS sequence"/>
</dbReference>
<dbReference type="EMBL" id="DS268187">
    <property type="protein sequence ID" value="KMU80578.1"/>
    <property type="molecule type" value="Genomic_DNA"/>
</dbReference>
<evidence type="ECO:0000313" key="2">
    <source>
        <dbReference type="EMBL" id="KMU80578.1"/>
    </source>
</evidence>
<reference evidence="3" key="1">
    <citation type="journal article" date="2010" name="Genome Res.">
        <title>Population genomic sequencing of Coccidioides fungi reveals recent hybridization and transposon control.</title>
        <authorList>
            <person name="Neafsey D.E."/>
            <person name="Barker B.M."/>
            <person name="Sharpton T.J."/>
            <person name="Stajich J.E."/>
            <person name="Park D.J."/>
            <person name="Whiston E."/>
            <person name="Hung C.-Y."/>
            <person name="McMahan C."/>
            <person name="White J."/>
            <person name="Sykes S."/>
            <person name="Heiman D."/>
            <person name="Young S."/>
            <person name="Zeng Q."/>
            <person name="Abouelleil A."/>
            <person name="Aftuck L."/>
            <person name="Bessette D."/>
            <person name="Brown A."/>
            <person name="FitzGerald M."/>
            <person name="Lui A."/>
            <person name="Macdonald J.P."/>
            <person name="Priest M."/>
            <person name="Orbach M.J."/>
            <person name="Galgiani J.N."/>
            <person name="Kirkland T.N."/>
            <person name="Cole G.T."/>
            <person name="Birren B.W."/>
            <person name="Henn M.R."/>
            <person name="Taylor J.W."/>
            <person name="Rounsley S.D."/>
        </authorList>
    </citation>
    <scope>NUCLEOTIDE SEQUENCE [LARGE SCALE GENOMIC DNA]</scope>
    <source>
        <strain evidence="3">RMSCC 3703</strain>
    </source>
</reference>
<dbReference type="OrthoDB" id="3549294at2759"/>